<dbReference type="SUPFAM" id="SSF81901">
    <property type="entry name" value="HCP-like"/>
    <property type="match status" value="1"/>
</dbReference>
<dbReference type="EnsemblProtists" id="EKX45661">
    <property type="protein sequence ID" value="EKX45661"/>
    <property type="gene ID" value="GUITHDRAFT_108538"/>
</dbReference>
<dbReference type="Gene3D" id="1.25.40.10">
    <property type="entry name" value="Tetratricopeptide repeat domain"/>
    <property type="match status" value="1"/>
</dbReference>
<keyword evidence="1" id="KW-0175">Coiled coil</keyword>
<evidence type="ECO:0000313" key="2">
    <source>
        <dbReference type="EMBL" id="EKX45661.1"/>
    </source>
</evidence>
<reference evidence="2 4" key="1">
    <citation type="journal article" date="2012" name="Nature">
        <title>Algal genomes reveal evolutionary mosaicism and the fate of nucleomorphs.</title>
        <authorList>
            <consortium name="DOE Joint Genome Institute"/>
            <person name="Curtis B.A."/>
            <person name="Tanifuji G."/>
            <person name="Burki F."/>
            <person name="Gruber A."/>
            <person name="Irimia M."/>
            <person name="Maruyama S."/>
            <person name="Arias M.C."/>
            <person name="Ball S.G."/>
            <person name="Gile G.H."/>
            <person name="Hirakawa Y."/>
            <person name="Hopkins J.F."/>
            <person name="Kuo A."/>
            <person name="Rensing S.A."/>
            <person name="Schmutz J."/>
            <person name="Symeonidi A."/>
            <person name="Elias M."/>
            <person name="Eveleigh R.J."/>
            <person name="Herman E.K."/>
            <person name="Klute M.J."/>
            <person name="Nakayama T."/>
            <person name="Obornik M."/>
            <person name="Reyes-Prieto A."/>
            <person name="Armbrust E.V."/>
            <person name="Aves S.J."/>
            <person name="Beiko R.G."/>
            <person name="Coutinho P."/>
            <person name="Dacks J.B."/>
            <person name="Durnford D.G."/>
            <person name="Fast N.M."/>
            <person name="Green B.R."/>
            <person name="Grisdale C.J."/>
            <person name="Hempel F."/>
            <person name="Henrissat B."/>
            <person name="Hoppner M.P."/>
            <person name="Ishida K."/>
            <person name="Kim E."/>
            <person name="Koreny L."/>
            <person name="Kroth P.G."/>
            <person name="Liu Y."/>
            <person name="Malik S.B."/>
            <person name="Maier U.G."/>
            <person name="McRose D."/>
            <person name="Mock T."/>
            <person name="Neilson J.A."/>
            <person name="Onodera N.T."/>
            <person name="Poole A.M."/>
            <person name="Pritham E.J."/>
            <person name="Richards T.A."/>
            <person name="Rocap G."/>
            <person name="Roy S.W."/>
            <person name="Sarai C."/>
            <person name="Schaack S."/>
            <person name="Shirato S."/>
            <person name="Slamovits C.H."/>
            <person name="Spencer D.F."/>
            <person name="Suzuki S."/>
            <person name="Worden A.Z."/>
            <person name="Zauner S."/>
            <person name="Barry K."/>
            <person name="Bell C."/>
            <person name="Bharti A.K."/>
            <person name="Crow J.A."/>
            <person name="Grimwood J."/>
            <person name="Kramer R."/>
            <person name="Lindquist E."/>
            <person name="Lucas S."/>
            <person name="Salamov A."/>
            <person name="McFadden G.I."/>
            <person name="Lane C.E."/>
            <person name="Keeling P.J."/>
            <person name="Gray M.W."/>
            <person name="Grigoriev I.V."/>
            <person name="Archibald J.M."/>
        </authorList>
    </citation>
    <scope>NUCLEOTIDE SEQUENCE</scope>
    <source>
        <strain evidence="2 4">CCMP2712</strain>
    </source>
</reference>
<evidence type="ECO:0000313" key="3">
    <source>
        <dbReference type="EnsemblProtists" id="EKX45661"/>
    </source>
</evidence>
<reference evidence="4" key="2">
    <citation type="submission" date="2012-11" db="EMBL/GenBank/DDBJ databases">
        <authorList>
            <person name="Kuo A."/>
            <person name="Curtis B.A."/>
            <person name="Tanifuji G."/>
            <person name="Burki F."/>
            <person name="Gruber A."/>
            <person name="Irimia M."/>
            <person name="Maruyama S."/>
            <person name="Arias M.C."/>
            <person name="Ball S.G."/>
            <person name="Gile G.H."/>
            <person name="Hirakawa Y."/>
            <person name="Hopkins J.F."/>
            <person name="Rensing S.A."/>
            <person name="Schmutz J."/>
            <person name="Symeonidi A."/>
            <person name="Elias M."/>
            <person name="Eveleigh R.J."/>
            <person name="Herman E.K."/>
            <person name="Klute M.J."/>
            <person name="Nakayama T."/>
            <person name="Obornik M."/>
            <person name="Reyes-Prieto A."/>
            <person name="Armbrust E.V."/>
            <person name="Aves S.J."/>
            <person name="Beiko R.G."/>
            <person name="Coutinho P."/>
            <person name="Dacks J.B."/>
            <person name="Durnford D.G."/>
            <person name="Fast N.M."/>
            <person name="Green B.R."/>
            <person name="Grisdale C."/>
            <person name="Hempe F."/>
            <person name="Henrissat B."/>
            <person name="Hoppner M.P."/>
            <person name="Ishida K.-I."/>
            <person name="Kim E."/>
            <person name="Koreny L."/>
            <person name="Kroth P.G."/>
            <person name="Liu Y."/>
            <person name="Malik S.-B."/>
            <person name="Maier U.G."/>
            <person name="McRose D."/>
            <person name="Mock T."/>
            <person name="Neilson J.A."/>
            <person name="Onodera N.T."/>
            <person name="Poole A.M."/>
            <person name="Pritham E.J."/>
            <person name="Richards T.A."/>
            <person name="Rocap G."/>
            <person name="Roy S.W."/>
            <person name="Sarai C."/>
            <person name="Schaack S."/>
            <person name="Shirato S."/>
            <person name="Slamovits C.H."/>
            <person name="Spencer D.F."/>
            <person name="Suzuki S."/>
            <person name="Worden A.Z."/>
            <person name="Zauner S."/>
            <person name="Barry K."/>
            <person name="Bell C."/>
            <person name="Bharti A.K."/>
            <person name="Crow J.A."/>
            <person name="Grimwood J."/>
            <person name="Kramer R."/>
            <person name="Lindquist E."/>
            <person name="Lucas S."/>
            <person name="Salamov A."/>
            <person name="McFadden G.I."/>
            <person name="Lane C.E."/>
            <person name="Keeling P.J."/>
            <person name="Gray M.W."/>
            <person name="Grigoriev I.V."/>
            <person name="Archibald J.M."/>
        </authorList>
    </citation>
    <scope>NUCLEOTIDE SEQUENCE</scope>
    <source>
        <strain evidence="4">CCMP2712</strain>
    </source>
</reference>
<dbReference type="EMBL" id="JH992998">
    <property type="protein sequence ID" value="EKX45661.1"/>
    <property type="molecule type" value="Genomic_DNA"/>
</dbReference>
<dbReference type="GeneID" id="17302261"/>
<feature type="coiled-coil region" evidence="1">
    <location>
        <begin position="39"/>
        <end position="96"/>
    </location>
</feature>
<reference evidence="3" key="3">
    <citation type="submission" date="2015-06" db="UniProtKB">
        <authorList>
            <consortium name="EnsemblProtists"/>
        </authorList>
    </citation>
    <scope>IDENTIFICATION</scope>
</reference>
<evidence type="ECO:0000256" key="1">
    <source>
        <dbReference type="SAM" id="Coils"/>
    </source>
</evidence>
<evidence type="ECO:0000313" key="4">
    <source>
        <dbReference type="Proteomes" id="UP000011087"/>
    </source>
</evidence>
<keyword evidence="4" id="KW-1185">Reference proteome</keyword>
<accession>L1JAV4</accession>
<gene>
    <name evidence="2" type="ORF">GUITHDRAFT_108538</name>
</gene>
<name>L1JAV4_GUITC</name>
<organism evidence="2">
    <name type="scientific">Guillardia theta (strain CCMP2712)</name>
    <name type="common">Cryptophyte</name>
    <dbReference type="NCBI Taxonomy" id="905079"/>
    <lineage>
        <taxon>Eukaryota</taxon>
        <taxon>Cryptophyceae</taxon>
        <taxon>Pyrenomonadales</taxon>
        <taxon>Geminigeraceae</taxon>
        <taxon>Guillardia</taxon>
    </lineage>
</organism>
<dbReference type="InterPro" id="IPR011990">
    <property type="entry name" value="TPR-like_helical_dom_sf"/>
</dbReference>
<dbReference type="Proteomes" id="UP000011087">
    <property type="component" value="Unassembled WGS sequence"/>
</dbReference>
<dbReference type="HOGENOM" id="CLU_1450252_0_0_1"/>
<dbReference type="KEGG" id="gtt:GUITHDRAFT_108538"/>
<dbReference type="RefSeq" id="XP_005832641.1">
    <property type="nucleotide sequence ID" value="XM_005832584.1"/>
</dbReference>
<proteinExistence type="predicted"/>
<dbReference type="OrthoDB" id="1924189at2759"/>
<sequence>MSMKSWDDCRVSAGGVGRRGGTSMLSHAVWWKSSDALTCRRLKEARECLLESLRLSEQEDQPHAKFEALFAFATFLHKEESDLELAEKIYQQLLDAEGEKVEVLNSYALLMHTGTNQRWEDAEELYERALELDPHHAPTLSNYAMLQGERTDGRGSYKSTMFLYERAMANSPKEVKETQEKYEIDAL</sequence>
<protein>
    <submittedName>
        <fullName evidence="2 3">Uncharacterized protein</fullName>
    </submittedName>
</protein>
<dbReference type="AlphaFoldDB" id="L1JAV4"/>
<dbReference type="PaxDb" id="55529-EKX45661"/>